<name>A0A7X9FQF4_9DELT</name>
<evidence type="ECO:0000313" key="1">
    <source>
        <dbReference type="EMBL" id="NMC61914.1"/>
    </source>
</evidence>
<feature type="non-terminal residue" evidence="1">
    <location>
        <position position="1"/>
    </location>
</feature>
<gene>
    <name evidence="1" type="ORF">GYA55_01965</name>
</gene>
<accession>A0A7X9FQF4</accession>
<dbReference type="Proteomes" id="UP000524246">
    <property type="component" value="Unassembled WGS sequence"/>
</dbReference>
<sequence length="303" mass="33001">SPGNNTTRFDVAISSNAPLTAAIAYKPSPINAALENVVKKARGWSNLKVFYANKLRPKITIASKTNSSSTDPDETKDPSCGCLSERMIQYYLNLYKNIGQPLTRALLCKAANESMEDEGGCSGGGSSGDGVFINPADGYSKSVDALAYGLLEKDSCTNNLYPVIIRVKTDQIPNEALSKGVRIKASLSFTDFDLPKPIILKRSDGGLFPNAPIALLPYISGIKDSVQLIKWSRGKVVSRTNLSRGNLMVSLGYWRKLIGPLLRGGKGVFQVNSPFPKANEIAYYNMQAYSRCFQLVDKRQVSN</sequence>
<dbReference type="AlphaFoldDB" id="A0A7X9FQF4"/>
<reference evidence="1 2" key="1">
    <citation type="journal article" date="2020" name="Biotechnol. Biofuels">
        <title>New insights from the biogas microbiome by comprehensive genome-resolved metagenomics of nearly 1600 species originating from multiple anaerobic digesters.</title>
        <authorList>
            <person name="Campanaro S."/>
            <person name="Treu L."/>
            <person name="Rodriguez-R L.M."/>
            <person name="Kovalovszki A."/>
            <person name="Ziels R.M."/>
            <person name="Maus I."/>
            <person name="Zhu X."/>
            <person name="Kougias P.G."/>
            <person name="Basile A."/>
            <person name="Luo G."/>
            <person name="Schluter A."/>
            <person name="Konstantinidis K.T."/>
            <person name="Angelidaki I."/>
        </authorList>
    </citation>
    <scope>NUCLEOTIDE SEQUENCE [LARGE SCALE GENOMIC DNA]</scope>
    <source>
        <strain evidence="1">AS27yjCOA_65</strain>
    </source>
</reference>
<dbReference type="EMBL" id="JAAZON010000079">
    <property type="protein sequence ID" value="NMC61914.1"/>
    <property type="molecule type" value="Genomic_DNA"/>
</dbReference>
<protein>
    <submittedName>
        <fullName evidence="1">Uncharacterized protein</fullName>
    </submittedName>
</protein>
<organism evidence="1 2">
    <name type="scientific">SAR324 cluster bacterium</name>
    <dbReference type="NCBI Taxonomy" id="2024889"/>
    <lineage>
        <taxon>Bacteria</taxon>
        <taxon>Deltaproteobacteria</taxon>
        <taxon>SAR324 cluster</taxon>
    </lineage>
</organism>
<proteinExistence type="predicted"/>
<comment type="caution">
    <text evidence="1">The sequence shown here is derived from an EMBL/GenBank/DDBJ whole genome shotgun (WGS) entry which is preliminary data.</text>
</comment>
<evidence type="ECO:0000313" key="2">
    <source>
        <dbReference type="Proteomes" id="UP000524246"/>
    </source>
</evidence>